<accession>A0A288W2S8</accession>
<protein>
    <recommendedName>
        <fullName evidence="2">DNA distortion polypeptide 3</fullName>
    </recommendedName>
</protein>
<reference evidence="1" key="1">
    <citation type="submission" date="2016-10" db="EMBL/GenBank/DDBJ databases">
        <title>Molecular epidemiology of clinical carbapenem-resistent Enterobacteriaceae (CRE) strains in China.</title>
        <authorList>
            <person name="Zhang R."/>
            <person name="Liu L."/>
            <person name="Li R."/>
            <person name="Dong N."/>
            <person name="Zhou H."/>
            <person name="Chan E.W."/>
            <person name="Li J."/>
            <person name="Fang Y."/>
            <person name="Li Y."/>
            <person name="Liao K."/>
            <person name="Chen S."/>
        </authorList>
    </citation>
    <scope>NUCLEOTIDE SEQUENCE</scope>
    <source>
        <strain evidence="1">CREC-TJ2</strain>
        <plasmid evidence="1">pCREC-TJ2-NDM</plasmid>
    </source>
</reference>
<gene>
    <name evidence="1" type="ORF">IMIAKMLC_00024</name>
</gene>
<dbReference type="EMBL" id="KX960110">
    <property type="protein sequence ID" value="ARO45719.1"/>
    <property type="molecule type" value="Genomic_DNA"/>
</dbReference>
<name>A0A288W2S8_ECOLX</name>
<evidence type="ECO:0000313" key="1">
    <source>
        <dbReference type="EMBL" id="ARO45719.1"/>
    </source>
</evidence>
<proteinExistence type="predicted"/>
<evidence type="ECO:0008006" key="2">
    <source>
        <dbReference type="Google" id="ProtNLM"/>
    </source>
</evidence>
<geneLocation type="plasmid" evidence="1">
    <name>pCREC-TJ2-NDM</name>
</geneLocation>
<keyword evidence="1" id="KW-0614">Plasmid</keyword>
<dbReference type="AlphaFoldDB" id="A0A288W2S8"/>
<organism evidence="1">
    <name type="scientific">Escherichia coli</name>
    <dbReference type="NCBI Taxonomy" id="562"/>
    <lineage>
        <taxon>Bacteria</taxon>
        <taxon>Pseudomonadati</taxon>
        <taxon>Pseudomonadota</taxon>
        <taxon>Gammaproteobacteria</taxon>
        <taxon>Enterobacterales</taxon>
        <taxon>Enterobacteriaceae</taxon>
        <taxon>Escherichia</taxon>
    </lineage>
</organism>
<sequence length="56" mass="6814">MTSLTPFRNVCPVTYSRFLLERVMKYQVKEFINEKYSKAVNILKDNLKEHYHIFMV</sequence>